<gene>
    <name evidence="1" type="ORF">AVEN_222335_1</name>
</gene>
<organism evidence="1 2">
    <name type="scientific">Araneus ventricosus</name>
    <name type="common">Orbweaver spider</name>
    <name type="synonym">Epeira ventricosa</name>
    <dbReference type="NCBI Taxonomy" id="182803"/>
    <lineage>
        <taxon>Eukaryota</taxon>
        <taxon>Metazoa</taxon>
        <taxon>Ecdysozoa</taxon>
        <taxon>Arthropoda</taxon>
        <taxon>Chelicerata</taxon>
        <taxon>Arachnida</taxon>
        <taxon>Araneae</taxon>
        <taxon>Araneomorphae</taxon>
        <taxon>Entelegynae</taxon>
        <taxon>Araneoidea</taxon>
        <taxon>Araneidae</taxon>
        <taxon>Araneus</taxon>
    </lineage>
</organism>
<dbReference type="AlphaFoldDB" id="A0A4Y2VIU2"/>
<reference evidence="1 2" key="1">
    <citation type="journal article" date="2019" name="Sci. Rep.">
        <title>Orb-weaving spider Araneus ventricosus genome elucidates the spidroin gene catalogue.</title>
        <authorList>
            <person name="Kono N."/>
            <person name="Nakamura H."/>
            <person name="Ohtoshi R."/>
            <person name="Moran D.A.P."/>
            <person name="Shinohara A."/>
            <person name="Yoshida Y."/>
            <person name="Fujiwara M."/>
            <person name="Mori M."/>
            <person name="Tomita M."/>
            <person name="Arakawa K."/>
        </authorList>
    </citation>
    <scope>NUCLEOTIDE SEQUENCE [LARGE SCALE GENOMIC DNA]</scope>
</reference>
<sequence>MSWVWRCICYGALSANPRRHDEGSQGSDILTVQRGIQRGRQRPSSSTPILDMHSGAMDLRQTSQYRSRTSASKRIPQLKIYVTVHLTHPNSLYGQGLRQAKLLQKPIFPSPRLSIKAFGKFLKAARHASLFLHTFPILRGRRS</sequence>
<proteinExistence type="predicted"/>
<evidence type="ECO:0000313" key="2">
    <source>
        <dbReference type="Proteomes" id="UP000499080"/>
    </source>
</evidence>
<accession>A0A4Y2VIU2</accession>
<name>A0A4Y2VIU2_ARAVE</name>
<comment type="caution">
    <text evidence="1">The sequence shown here is derived from an EMBL/GenBank/DDBJ whole genome shotgun (WGS) entry which is preliminary data.</text>
</comment>
<dbReference type="EMBL" id="BGPR01046613">
    <property type="protein sequence ID" value="GBO23550.1"/>
    <property type="molecule type" value="Genomic_DNA"/>
</dbReference>
<keyword evidence="2" id="KW-1185">Reference proteome</keyword>
<dbReference type="Proteomes" id="UP000499080">
    <property type="component" value="Unassembled WGS sequence"/>
</dbReference>
<protein>
    <submittedName>
        <fullName evidence="1">Uncharacterized protein</fullName>
    </submittedName>
</protein>
<evidence type="ECO:0000313" key="1">
    <source>
        <dbReference type="EMBL" id="GBO23550.1"/>
    </source>
</evidence>